<dbReference type="InterPro" id="IPR046848">
    <property type="entry name" value="E_motif"/>
</dbReference>
<sequence>MKIGGIEKLWYTKNEVRQMEAQLILRKLYPKSRMAEKLIRACQSNGLLNSALVLFTRVLPQEHAKVYTLNSLMRAFCESEAQSEAPVLIYSHMLRRSLLPNKFSFPPLFKSLSQSHVSLAQCLYSHVIKLGHQHDLYVLNALLHLYASSCQLALCRRLFDHMPHRDVVSWTVLIAAYNNVASYHLALLVFEHLHYAGFLPTRVTIITALHASAHSPNIQMGLWIHSFIQRHAWELDLILGTSLIHMYSNCGRLQEALSVFCLMKHRNVYTWNALLKGFALAKSGHQAISCFNIMDKDGVRPDQVTFLALLSACSHSGLVDQARHFFNLLLHSKYGFCANVKHYACMVDVLARSGLLTEAVELMGRMPFQPTKAMWGSLLLASKAQPDFQLGLLAARNLIQLDPDNTAYYVHLSNLYAAMGRWSHVEKVRGIIKDRHLTKDLGSSSVEVEHQSHVSQLFA</sequence>
<dbReference type="Pfam" id="PF13041">
    <property type="entry name" value="PPR_2"/>
    <property type="match status" value="1"/>
</dbReference>
<dbReference type="InterPro" id="IPR046960">
    <property type="entry name" value="PPR_At4g14850-like_plant"/>
</dbReference>
<accession>A0AAN9XLP2</accession>
<dbReference type="Pfam" id="PF20431">
    <property type="entry name" value="E_motif"/>
    <property type="match status" value="1"/>
</dbReference>
<dbReference type="Gene3D" id="1.25.40.10">
    <property type="entry name" value="Tetratricopeptide repeat domain"/>
    <property type="match status" value="4"/>
</dbReference>
<gene>
    <name evidence="3" type="ORF">VNO78_18030</name>
</gene>
<organism evidence="3 4">
    <name type="scientific">Psophocarpus tetragonolobus</name>
    <name type="common">Winged bean</name>
    <name type="synonym">Dolichos tetragonolobus</name>
    <dbReference type="NCBI Taxonomy" id="3891"/>
    <lineage>
        <taxon>Eukaryota</taxon>
        <taxon>Viridiplantae</taxon>
        <taxon>Streptophyta</taxon>
        <taxon>Embryophyta</taxon>
        <taxon>Tracheophyta</taxon>
        <taxon>Spermatophyta</taxon>
        <taxon>Magnoliopsida</taxon>
        <taxon>eudicotyledons</taxon>
        <taxon>Gunneridae</taxon>
        <taxon>Pentapetalae</taxon>
        <taxon>rosids</taxon>
        <taxon>fabids</taxon>
        <taxon>Fabales</taxon>
        <taxon>Fabaceae</taxon>
        <taxon>Papilionoideae</taxon>
        <taxon>50 kb inversion clade</taxon>
        <taxon>NPAAA clade</taxon>
        <taxon>indigoferoid/millettioid clade</taxon>
        <taxon>Phaseoleae</taxon>
        <taxon>Psophocarpus</taxon>
    </lineage>
</organism>
<reference evidence="3 4" key="1">
    <citation type="submission" date="2024-01" db="EMBL/GenBank/DDBJ databases">
        <title>The genomes of 5 underutilized Papilionoideae crops provide insights into root nodulation and disease resistanc.</title>
        <authorList>
            <person name="Jiang F."/>
        </authorList>
    </citation>
    <scope>NUCLEOTIDE SEQUENCE [LARGE SCALE GENOMIC DNA]</scope>
    <source>
        <strain evidence="3">DUOXIRENSHENG_FW03</strain>
        <tissue evidence="3">Leaves</tissue>
    </source>
</reference>
<proteinExistence type="predicted"/>
<dbReference type="GO" id="GO:0003723">
    <property type="term" value="F:RNA binding"/>
    <property type="evidence" value="ECO:0007669"/>
    <property type="project" value="InterPro"/>
</dbReference>
<feature type="repeat" description="PPR" evidence="2">
    <location>
        <begin position="166"/>
        <end position="200"/>
    </location>
</feature>
<evidence type="ECO:0000313" key="3">
    <source>
        <dbReference type="EMBL" id="KAK7396868.1"/>
    </source>
</evidence>
<protein>
    <recommendedName>
        <fullName evidence="5">Pentatricopeptide repeat-containing protein</fullName>
    </recommendedName>
</protein>
<dbReference type="PANTHER" id="PTHR47926:SF490">
    <property type="entry name" value="REPEAT-LIKE SUPERFAMILY PROTEIN, PUTATIVE-RELATED"/>
    <property type="match status" value="1"/>
</dbReference>
<evidence type="ECO:0000313" key="4">
    <source>
        <dbReference type="Proteomes" id="UP001386955"/>
    </source>
</evidence>
<dbReference type="EMBL" id="JAYMYS010000004">
    <property type="protein sequence ID" value="KAK7396868.1"/>
    <property type="molecule type" value="Genomic_DNA"/>
</dbReference>
<dbReference type="GO" id="GO:0009451">
    <property type="term" value="P:RNA modification"/>
    <property type="evidence" value="ECO:0007669"/>
    <property type="project" value="InterPro"/>
</dbReference>
<dbReference type="Pfam" id="PF01535">
    <property type="entry name" value="PPR"/>
    <property type="match status" value="1"/>
</dbReference>
<comment type="caution">
    <text evidence="3">The sequence shown here is derived from an EMBL/GenBank/DDBJ whole genome shotgun (WGS) entry which is preliminary data.</text>
</comment>
<evidence type="ECO:0008006" key="5">
    <source>
        <dbReference type="Google" id="ProtNLM"/>
    </source>
</evidence>
<dbReference type="FunFam" id="1.25.40.10:FF:000090">
    <property type="entry name" value="Pentatricopeptide repeat-containing protein, chloroplastic"/>
    <property type="match status" value="1"/>
</dbReference>
<dbReference type="InterPro" id="IPR002885">
    <property type="entry name" value="PPR_rpt"/>
</dbReference>
<evidence type="ECO:0000256" key="1">
    <source>
        <dbReference type="ARBA" id="ARBA00022737"/>
    </source>
</evidence>
<keyword evidence="1" id="KW-0677">Repeat</keyword>
<dbReference type="PROSITE" id="PS51375">
    <property type="entry name" value="PPR"/>
    <property type="match status" value="2"/>
</dbReference>
<keyword evidence="4" id="KW-1185">Reference proteome</keyword>
<evidence type="ECO:0000256" key="2">
    <source>
        <dbReference type="PROSITE-ProRule" id="PRU00708"/>
    </source>
</evidence>
<dbReference type="InterPro" id="IPR011990">
    <property type="entry name" value="TPR-like_helical_dom_sf"/>
</dbReference>
<feature type="repeat" description="PPR" evidence="2">
    <location>
        <begin position="267"/>
        <end position="301"/>
    </location>
</feature>
<dbReference type="AlphaFoldDB" id="A0AAN9XLP2"/>
<name>A0AAN9XLP2_PSOTE</name>
<dbReference type="Proteomes" id="UP001386955">
    <property type="component" value="Unassembled WGS sequence"/>
</dbReference>
<dbReference type="NCBIfam" id="TIGR00756">
    <property type="entry name" value="PPR"/>
    <property type="match status" value="2"/>
</dbReference>
<dbReference type="PANTHER" id="PTHR47926">
    <property type="entry name" value="PENTATRICOPEPTIDE REPEAT-CONTAINING PROTEIN"/>
    <property type="match status" value="1"/>
</dbReference>